<dbReference type="GO" id="GO:0005975">
    <property type="term" value="P:carbohydrate metabolic process"/>
    <property type="evidence" value="ECO:0007669"/>
    <property type="project" value="InterPro"/>
</dbReference>
<accession>A0A9X5APP0</accession>
<dbReference type="InterPro" id="IPR011330">
    <property type="entry name" value="Glyco_hydro/deAcase_b/a-brl"/>
</dbReference>
<dbReference type="InterPro" id="IPR050248">
    <property type="entry name" value="Polysacc_deacetylase_ArnD"/>
</dbReference>
<proteinExistence type="predicted"/>
<dbReference type="Gene3D" id="3.20.20.370">
    <property type="entry name" value="Glycoside hydrolase/deacetylase"/>
    <property type="match status" value="1"/>
</dbReference>
<protein>
    <submittedName>
        <fullName evidence="2">Polysaccharide deacetylase family protein</fullName>
    </submittedName>
</protein>
<dbReference type="PANTHER" id="PTHR10587:SF125">
    <property type="entry name" value="POLYSACCHARIDE DEACETYLASE YHEN-RELATED"/>
    <property type="match status" value="1"/>
</dbReference>
<gene>
    <name evidence="2" type="ORF">GMA92_09060</name>
</gene>
<organism evidence="2 3">
    <name type="scientific">Turicibacter sanguinis</name>
    <dbReference type="NCBI Taxonomy" id="154288"/>
    <lineage>
        <taxon>Bacteria</taxon>
        <taxon>Bacillati</taxon>
        <taxon>Bacillota</taxon>
        <taxon>Erysipelotrichia</taxon>
        <taxon>Erysipelotrichales</taxon>
        <taxon>Turicibacteraceae</taxon>
        <taxon>Turicibacter</taxon>
    </lineage>
</organism>
<reference evidence="2 3" key="1">
    <citation type="journal article" date="2019" name="Nat. Med.">
        <title>A library of human gut bacterial isolates paired with longitudinal multiomics data enables mechanistic microbiome research.</title>
        <authorList>
            <person name="Poyet M."/>
            <person name="Groussin M."/>
            <person name="Gibbons S.M."/>
            <person name="Avila-Pacheco J."/>
            <person name="Jiang X."/>
            <person name="Kearney S.M."/>
            <person name="Perrotta A.R."/>
            <person name="Berdy B."/>
            <person name="Zhao S."/>
            <person name="Lieberman T.D."/>
            <person name="Swanson P.K."/>
            <person name="Smith M."/>
            <person name="Roesemann S."/>
            <person name="Alexander J.E."/>
            <person name="Rich S.A."/>
            <person name="Livny J."/>
            <person name="Vlamakis H."/>
            <person name="Clish C."/>
            <person name="Bullock K."/>
            <person name="Deik A."/>
            <person name="Scott J."/>
            <person name="Pierce K.A."/>
            <person name="Xavier R.J."/>
            <person name="Alm E.J."/>
        </authorList>
    </citation>
    <scope>NUCLEOTIDE SEQUENCE [LARGE SCALE GENOMIC DNA]</scope>
    <source>
        <strain evidence="2 3">BIOML-A198</strain>
    </source>
</reference>
<evidence type="ECO:0000313" key="2">
    <source>
        <dbReference type="EMBL" id="MTK21569.1"/>
    </source>
</evidence>
<dbReference type="CDD" id="cd10944">
    <property type="entry name" value="CE4_SmPgdA_like"/>
    <property type="match status" value="1"/>
</dbReference>
<evidence type="ECO:0000259" key="1">
    <source>
        <dbReference type="PROSITE" id="PS51677"/>
    </source>
</evidence>
<feature type="domain" description="NodB homology" evidence="1">
    <location>
        <begin position="37"/>
        <end position="219"/>
    </location>
</feature>
<dbReference type="EMBL" id="WMQE01000019">
    <property type="protein sequence ID" value="MTK21569.1"/>
    <property type="molecule type" value="Genomic_DNA"/>
</dbReference>
<dbReference type="InterPro" id="IPR002509">
    <property type="entry name" value="NODB_dom"/>
</dbReference>
<dbReference type="PROSITE" id="PS51677">
    <property type="entry name" value="NODB"/>
    <property type="match status" value="1"/>
</dbReference>
<comment type="caution">
    <text evidence="2">The sequence shown here is derived from an EMBL/GenBank/DDBJ whole genome shotgun (WGS) entry which is preliminary data.</text>
</comment>
<evidence type="ECO:0000313" key="3">
    <source>
        <dbReference type="Proteomes" id="UP000487649"/>
    </source>
</evidence>
<sequence>MRTDARILLEQINNNLPDHSYFQEREIPLKWNGKELKVVYLTFDDGPSKRSEEFIEILQRYDVKATFFYIGSNVSRYPDTVKAVHEAGFYIGLHSMTHDRQIIYNPDTPEALTQELLQEQDLLEGIIGVRPTLFRPPYGSVPGITPAMADSLIEHDFKIWDWTIDSKDWKQKSANEILETIKKQTNAPVEIVLMHEKELTLEALANIIEFYQSQGYEFRMYDSNHHLINNFLKDNRL</sequence>
<dbReference type="AlphaFoldDB" id="A0A9X5APP0"/>
<dbReference type="GO" id="GO:0016810">
    <property type="term" value="F:hydrolase activity, acting on carbon-nitrogen (but not peptide) bonds"/>
    <property type="evidence" value="ECO:0007669"/>
    <property type="project" value="InterPro"/>
</dbReference>
<dbReference type="Proteomes" id="UP000487649">
    <property type="component" value="Unassembled WGS sequence"/>
</dbReference>
<dbReference type="SUPFAM" id="SSF88713">
    <property type="entry name" value="Glycoside hydrolase/deacetylase"/>
    <property type="match status" value="1"/>
</dbReference>
<name>A0A9X5APP0_9FIRM</name>
<dbReference type="PANTHER" id="PTHR10587">
    <property type="entry name" value="GLYCOSYL TRANSFERASE-RELATED"/>
    <property type="match status" value="1"/>
</dbReference>
<dbReference type="Pfam" id="PF01522">
    <property type="entry name" value="Polysacc_deac_1"/>
    <property type="match status" value="1"/>
</dbReference>